<gene>
    <name evidence="1" type="ORF">METZ01_LOCUS403235</name>
</gene>
<dbReference type="AlphaFoldDB" id="A0A382VWW6"/>
<sequence>VDQPGLLADPGFASLLALQTGEFDDGPVRDRIWEVIDGIHEPTSDDDLGEFTYGFGLGEPHPRGQLNARVMAGWICTPGAWSRIFNAGPGHRFTDPTVEGVDFPDVALSEARWDSPVLYLAAQPRNPSVAGQRNAIRVTALPMDGSWTLFRPDGTSEIVDVIDGGATLEIVVDGGRHQLRHN</sequence>
<protein>
    <submittedName>
        <fullName evidence="1">Uncharacterized protein</fullName>
    </submittedName>
</protein>
<name>A0A382VWW6_9ZZZZ</name>
<reference evidence="1" key="1">
    <citation type="submission" date="2018-05" db="EMBL/GenBank/DDBJ databases">
        <authorList>
            <person name="Lanie J.A."/>
            <person name="Ng W.-L."/>
            <person name="Kazmierczak K.M."/>
            <person name="Andrzejewski T.M."/>
            <person name="Davidsen T.M."/>
            <person name="Wayne K.J."/>
            <person name="Tettelin H."/>
            <person name="Glass J.I."/>
            <person name="Rusch D."/>
            <person name="Podicherti R."/>
            <person name="Tsui H.-C.T."/>
            <person name="Winkler M.E."/>
        </authorList>
    </citation>
    <scope>NUCLEOTIDE SEQUENCE</scope>
</reference>
<evidence type="ECO:0000313" key="1">
    <source>
        <dbReference type="EMBL" id="SVD50381.1"/>
    </source>
</evidence>
<dbReference type="EMBL" id="UINC01154866">
    <property type="protein sequence ID" value="SVD50381.1"/>
    <property type="molecule type" value="Genomic_DNA"/>
</dbReference>
<feature type="non-terminal residue" evidence="1">
    <location>
        <position position="1"/>
    </location>
</feature>
<accession>A0A382VWW6</accession>
<organism evidence="1">
    <name type="scientific">marine metagenome</name>
    <dbReference type="NCBI Taxonomy" id="408172"/>
    <lineage>
        <taxon>unclassified sequences</taxon>
        <taxon>metagenomes</taxon>
        <taxon>ecological metagenomes</taxon>
    </lineage>
</organism>
<proteinExistence type="predicted"/>